<dbReference type="InterPro" id="IPR036097">
    <property type="entry name" value="HisK_dim/P_sf"/>
</dbReference>
<comment type="catalytic activity">
    <reaction evidence="1">
        <text>ATP + protein L-histidine = ADP + protein N-phospho-L-histidine.</text>
        <dbReference type="EC" id="2.7.13.3"/>
    </reaction>
</comment>
<evidence type="ECO:0000256" key="12">
    <source>
        <dbReference type="ARBA" id="ARBA00022989"/>
    </source>
</evidence>
<evidence type="ECO:0000256" key="15">
    <source>
        <dbReference type="SAM" id="Phobius"/>
    </source>
</evidence>
<dbReference type="PRINTS" id="PR00344">
    <property type="entry name" value="BCTRLSENSOR"/>
</dbReference>
<dbReference type="EMBL" id="MWIO01000030">
    <property type="protein sequence ID" value="THD06986.1"/>
    <property type="molecule type" value="Genomic_DNA"/>
</dbReference>
<dbReference type="SMART" id="SM00304">
    <property type="entry name" value="HAMP"/>
    <property type="match status" value="1"/>
</dbReference>
<gene>
    <name evidence="18" type="ORF">B1991_11315</name>
</gene>
<dbReference type="InterPro" id="IPR003661">
    <property type="entry name" value="HisK_dim/P_dom"/>
</dbReference>
<evidence type="ECO:0000313" key="19">
    <source>
        <dbReference type="Proteomes" id="UP000306317"/>
    </source>
</evidence>
<evidence type="ECO:0000256" key="5">
    <source>
        <dbReference type="ARBA" id="ARBA00022519"/>
    </source>
</evidence>
<dbReference type="GO" id="GO:0000155">
    <property type="term" value="F:phosphorelay sensor kinase activity"/>
    <property type="evidence" value="ECO:0007669"/>
    <property type="project" value="InterPro"/>
</dbReference>
<name>A0A4S3KEQ7_9GAMM</name>
<dbReference type="InterPro" id="IPR003594">
    <property type="entry name" value="HATPase_dom"/>
</dbReference>
<accession>A0A4S3KEQ7</accession>
<dbReference type="Proteomes" id="UP000306317">
    <property type="component" value="Unassembled WGS sequence"/>
</dbReference>
<dbReference type="PROSITE" id="PS50885">
    <property type="entry name" value="HAMP"/>
    <property type="match status" value="1"/>
</dbReference>
<dbReference type="PANTHER" id="PTHR44936">
    <property type="entry name" value="SENSOR PROTEIN CREC"/>
    <property type="match status" value="1"/>
</dbReference>
<evidence type="ECO:0000256" key="1">
    <source>
        <dbReference type="ARBA" id="ARBA00000085"/>
    </source>
</evidence>
<dbReference type="Gene3D" id="1.10.287.130">
    <property type="match status" value="1"/>
</dbReference>
<sequence>MLGSLLVRIGLALLLGFVALQVVVVAATLWNDGRPVVFRLISPRQAAAIADALEAASPSQQAKLLTALNGGSLAVHLQPAFADDGPHRVGGNAPYLEKLYGEYAAELGGRPFQVQAREGSALASLSQDRLGAPAAVRLLVRLDSGGVVVIEREPVLLHRLMARWAFVGSAIGAILVLILLFCIQQMVVPAHRLARAAKRLATDIDMADLPTHGASEMKMLAVAFNDMKRTIRELLQERTHMLAAIAHDLRTYLTRLRLRANFIRDPDQQERAIRDLEEMGLLLDDTLLFARQVTTVPADQQRVVDANEEVLAFVTMRRELGDRVDWNTSCLAPLPIRCSPLVLRRMLANLIDNALRYGAAAHIGTARRSEAVEIVVEDEGPGVPPEAIARLVKPFERLEPSRNRRTGGAGLGLAIVTALAEGQGGTLVLENAARGGLRAVLLLRPVPAAGDAC</sequence>
<dbReference type="InterPro" id="IPR050980">
    <property type="entry name" value="2C_sensor_his_kinase"/>
</dbReference>
<feature type="domain" description="Histidine kinase" evidence="16">
    <location>
        <begin position="244"/>
        <end position="447"/>
    </location>
</feature>
<evidence type="ECO:0000256" key="14">
    <source>
        <dbReference type="ARBA" id="ARBA00023136"/>
    </source>
</evidence>
<evidence type="ECO:0000256" key="3">
    <source>
        <dbReference type="ARBA" id="ARBA00012438"/>
    </source>
</evidence>
<dbReference type="InterPro" id="IPR005467">
    <property type="entry name" value="His_kinase_dom"/>
</dbReference>
<keyword evidence="6" id="KW-0597">Phosphoprotein</keyword>
<keyword evidence="13" id="KW-0902">Two-component regulatory system</keyword>
<keyword evidence="4" id="KW-1003">Cell membrane</keyword>
<evidence type="ECO:0000256" key="10">
    <source>
        <dbReference type="ARBA" id="ARBA00022777"/>
    </source>
</evidence>
<keyword evidence="12 15" id="KW-1133">Transmembrane helix</keyword>
<dbReference type="SMART" id="SM00387">
    <property type="entry name" value="HATPase_c"/>
    <property type="match status" value="1"/>
</dbReference>
<keyword evidence="11" id="KW-0067">ATP-binding</keyword>
<evidence type="ECO:0000256" key="6">
    <source>
        <dbReference type="ARBA" id="ARBA00022553"/>
    </source>
</evidence>
<dbReference type="PANTHER" id="PTHR44936:SF5">
    <property type="entry name" value="SENSOR HISTIDINE KINASE ENVZ"/>
    <property type="match status" value="1"/>
</dbReference>
<feature type="domain" description="HAMP" evidence="17">
    <location>
        <begin position="184"/>
        <end position="236"/>
    </location>
</feature>
<organism evidence="18 19">
    <name type="scientific">Rhodanobacter lindaniclasticus</name>
    <dbReference type="NCBI Taxonomy" id="75310"/>
    <lineage>
        <taxon>Bacteria</taxon>
        <taxon>Pseudomonadati</taxon>
        <taxon>Pseudomonadota</taxon>
        <taxon>Gammaproteobacteria</taxon>
        <taxon>Lysobacterales</taxon>
        <taxon>Rhodanobacteraceae</taxon>
        <taxon>Rhodanobacter</taxon>
    </lineage>
</organism>
<evidence type="ECO:0000259" key="17">
    <source>
        <dbReference type="PROSITE" id="PS50885"/>
    </source>
</evidence>
<keyword evidence="8 15" id="KW-0812">Transmembrane</keyword>
<evidence type="ECO:0000256" key="13">
    <source>
        <dbReference type="ARBA" id="ARBA00023012"/>
    </source>
</evidence>
<comment type="caution">
    <text evidence="18">The sequence shown here is derived from an EMBL/GenBank/DDBJ whole genome shotgun (WGS) entry which is preliminary data.</text>
</comment>
<keyword evidence="19" id="KW-1185">Reference proteome</keyword>
<evidence type="ECO:0000256" key="8">
    <source>
        <dbReference type="ARBA" id="ARBA00022692"/>
    </source>
</evidence>
<evidence type="ECO:0000256" key="11">
    <source>
        <dbReference type="ARBA" id="ARBA00022840"/>
    </source>
</evidence>
<keyword evidence="14 15" id="KW-0472">Membrane</keyword>
<dbReference type="Gene3D" id="3.30.565.10">
    <property type="entry name" value="Histidine kinase-like ATPase, C-terminal domain"/>
    <property type="match status" value="1"/>
</dbReference>
<keyword evidence="7" id="KW-0808">Transferase</keyword>
<dbReference type="AlphaFoldDB" id="A0A4S3KEQ7"/>
<reference evidence="18 19" key="1">
    <citation type="submission" date="2017-02" db="EMBL/GenBank/DDBJ databases">
        <title>Whole genome sequencing of Rhodanobacter lindaniclasticus DSM 17932.</title>
        <authorList>
            <person name="Kumar S."/>
            <person name="Patil P."/>
            <person name="Patil P.B."/>
        </authorList>
    </citation>
    <scope>NUCLEOTIDE SEQUENCE [LARGE SCALE GENOMIC DNA]</scope>
    <source>
        <strain evidence="18 19">DSM 17932</strain>
    </source>
</reference>
<proteinExistence type="predicted"/>
<evidence type="ECO:0000259" key="16">
    <source>
        <dbReference type="PROSITE" id="PS50109"/>
    </source>
</evidence>
<dbReference type="SUPFAM" id="SSF47384">
    <property type="entry name" value="Homodimeric domain of signal transducing histidine kinase"/>
    <property type="match status" value="1"/>
</dbReference>
<dbReference type="EC" id="2.7.13.3" evidence="3"/>
<keyword evidence="9" id="KW-0547">Nucleotide-binding</keyword>
<dbReference type="GO" id="GO:0005886">
    <property type="term" value="C:plasma membrane"/>
    <property type="evidence" value="ECO:0007669"/>
    <property type="project" value="UniProtKB-SubCell"/>
</dbReference>
<keyword evidence="10" id="KW-0418">Kinase</keyword>
<evidence type="ECO:0000313" key="18">
    <source>
        <dbReference type="EMBL" id="THD06986.1"/>
    </source>
</evidence>
<dbReference type="PROSITE" id="PS50109">
    <property type="entry name" value="HIS_KIN"/>
    <property type="match status" value="1"/>
</dbReference>
<dbReference type="SUPFAM" id="SSF55874">
    <property type="entry name" value="ATPase domain of HSP90 chaperone/DNA topoisomerase II/histidine kinase"/>
    <property type="match status" value="1"/>
</dbReference>
<dbReference type="InterPro" id="IPR004358">
    <property type="entry name" value="Sig_transdc_His_kin-like_C"/>
</dbReference>
<dbReference type="CDD" id="cd06225">
    <property type="entry name" value="HAMP"/>
    <property type="match status" value="1"/>
</dbReference>
<evidence type="ECO:0000256" key="4">
    <source>
        <dbReference type="ARBA" id="ARBA00022475"/>
    </source>
</evidence>
<dbReference type="SMART" id="SM00388">
    <property type="entry name" value="HisKA"/>
    <property type="match status" value="1"/>
</dbReference>
<dbReference type="GO" id="GO:0005524">
    <property type="term" value="F:ATP binding"/>
    <property type="evidence" value="ECO:0007669"/>
    <property type="project" value="UniProtKB-KW"/>
</dbReference>
<evidence type="ECO:0000256" key="9">
    <source>
        <dbReference type="ARBA" id="ARBA00022741"/>
    </source>
</evidence>
<dbReference type="CDD" id="cd00082">
    <property type="entry name" value="HisKA"/>
    <property type="match status" value="1"/>
</dbReference>
<feature type="transmembrane region" description="Helical" evidence="15">
    <location>
        <begin position="164"/>
        <end position="183"/>
    </location>
</feature>
<keyword evidence="5" id="KW-0997">Cell inner membrane</keyword>
<dbReference type="Pfam" id="PF00672">
    <property type="entry name" value="HAMP"/>
    <property type="match status" value="1"/>
</dbReference>
<dbReference type="Pfam" id="PF02518">
    <property type="entry name" value="HATPase_c"/>
    <property type="match status" value="1"/>
</dbReference>
<evidence type="ECO:0000256" key="2">
    <source>
        <dbReference type="ARBA" id="ARBA00004429"/>
    </source>
</evidence>
<protein>
    <recommendedName>
        <fullName evidence="3">histidine kinase</fullName>
        <ecNumber evidence="3">2.7.13.3</ecNumber>
    </recommendedName>
</protein>
<comment type="subcellular location">
    <subcellularLocation>
        <location evidence="2">Cell inner membrane</location>
        <topology evidence="2">Multi-pass membrane protein</topology>
    </subcellularLocation>
</comment>
<evidence type="ECO:0000256" key="7">
    <source>
        <dbReference type="ARBA" id="ARBA00022679"/>
    </source>
</evidence>
<dbReference type="InterPro" id="IPR003660">
    <property type="entry name" value="HAMP_dom"/>
</dbReference>
<dbReference type="InterPro" id="IPR036890">
    <property type="entry name" value="HATPase_C_sf"/>
</dbReference>